<gene>
    <name evidence="4" type="ORF">CHYS00102_LOCUS10735</name>
</gene>
<dbReference type="GO" id="GO:0005739">
    <property type="term" value="C:mitochondrion"/>
    <property type="evidence" value="ECO:0007669"/>
    <property type="project" value="UniProtKB-SubCell"/>
</dbReference>
<keyword evidence="3" id="KW-0496">Mitochondrion</keyword>
<proteinExistence type="inferred from homology"/>
<evidence type="ECO:0000256" key="3">
    <source>
        <dbReference type="RuleBase" id="RU364104"/>
    </source>
</evidence>
<dbReference type="EMBL" id="HBFR01014730">
    <property type="protein sequence ID" value="CAD8883539.1"/>
    <property type="molecule type" value="Transcribed_RNA"/>
</dbReference>
<comment type="subcellular location">
    <subcellularLocation>
        <location evidence="3">Mitochondrion</location>
    </subcellularLocation>
</comment>
<comment type="similarity">
    <text evidence="1 3">Belongs to the CMC family.</text>
</comment>
<evidence type="ECO:0000256" key="1">
    <source>
        <dbReference type="ARBA" id="ARBA00007347"/>
    </source>
</evidence>
<accession>A0A7S1BDD3</accession>
<organism evidence="4">
    <name type="scientific">Corethron hystrix</name>
    <dbReference type="NCBI Taxonomy" id="216773"/>
    <lineage>
        <taxon>Eukaryota</taxon>
        <taxon>Sar</taxon>
        <taxon>Stramenopiles</taxon>
        <taxon>Ochrophyta</taxon>
        <taxon>Bacillariophyta</taxon>
        <taxon>Coscinodiscophyceae</taxon>
        <taxon>Corethrophycidae</taxon>
        <taxon>Corethrales</taxon>
        <taxon>Corethraceae</taxon>
        <taxon>Corethron</taxon>
    </lineage>
</organism>
<sequence>MHPPLHKVDGACKDVVLALESCHANFPYRKYVGACNNQKALLDICFRADKKERQSRGLEVVDASRRMQVAGNVGATTDLSTPFAAWEAEMERRNQSKNTTRA</sequence>
<dbReference type="Pfam" id="PF08583">
    <property type="entry name" value="Cmc1"/>
    <property type="match status" value="1"/>
</dbReference>
<dbReference type="AlphaFoldDB" id="A0A7S1BDD3"/>
<dbReference type="InterPro" id="IPR013892">
    <property type="entry name" value="Cyt_c_biogenesis_Cmc1-like"/>
</dbReference>
<reference evidence="4" key="1">
    <citation type="submission" date="2021-01" db="EMBL/GenBank/DDBJ databases">
        <authorList>
            <person name="Corre E."/>
            <person name="Pelletier E."/>
            <person name="Niang G."/>
            <person name="Scheremetjew M."/>
            <person name="Finn R."/>
            <person name="Kale V."/>
            <person name="Holt S."/>
            <person name="Cochrane G."/>
            <person name="Meng A."/>
            <person name="Brown T."/>
            <person name="Cohen L."/>
        </authorList>
    </citation>
    <scope>NUCLEOTIDE SEQUENCE</scope>
    <source>
        <strain evidence="4">308</strain>
    </source>
</reference>
<protein>
    <recommendedName>
        <fullName evidence="3">COX assembly mitochondrial protein</fullName>
    </recommendedName>
</protein>
<name>A0A7S1BDD3_9STRA</name>
<evidence type="ECO:0000256" key="2">
    <source>
        <dbReference type="ARBA" id="ARBA00023157"/>
    </source>
</evidence>
<keyword evidence="2" id="KW-1015">Disulfide bond</keyword>
<evidence type="ECO:0000313" key="4">
    <source>
        <dbReference type="EMBL" id="CAD8883539.1"/>
    </source>
</evidence>